<dbReference type="AlphaFoldDB" id="A0A1L9VAZ7"/>
<accession>A0A1L9VAZ7</accession>
<dbReference type="STRING" id="1160497.A0A1L9VAZ7"/>
<dbReference type="VEuPathDB" id="FungiDB:ASPGLDRAFT_50561"/>
<evidence type="ECO:0008006" key="3">
    <source>
        <dbReference type="Google" id="ProtNLM"/>
    </source>
</evidence>
<sequence>MASNQSSPLGAWVDELLTTVFFQSNNESSSKAMHESFSPDLRVRINGVPMGLDEYKSAIVATRAQYHLSVEYNRELLSSREDPDVNAGEGSVAHISSFILKDKQGGHERQEATVTLATVKTVDGKRVLSELTEVHRSA</sequence>
<evidence type="ECO:0000313" key="2">
    <source>
        <dbReference type="Proteomes" id="UP000184300"/>
    </source>
</evidence>
<organism evidence="1 2">
    <name type="scientific">Aspergillus glaucus CBS 516.65</name>
    <dbReference type="NCBI Taxonomy" id="1160497"/>
    <lineage>
        <taxon>Eukaryota</taxon>
        <taxon>Fungi</taxon>
        <taxon>Dikarya</taxon>
        <taxon>Ascomycota</taxon>
        <taxon>Pezizomycotina</taxon>
        <taxon>Eurotiomycetes</taxon>
        <taxon>Eurotiomycetidae</taxon>
        <taxon>Eurotiales</taxon>
        <taxon>Aspergillaceae</taxon>
        <taxon>Aspergillus</taxon>
        <taxon>Aspergillus subgen. Aspergillus</taxon>
    </lineage>
</organism>
<dbReference type="GeneID" id="34463596"/>
<dbReference type="EMBL" id="KV878907">
    <property type="protein sequence ID" value="OJJ81055.1"/>
    <property type="molecule type" value="Genomic_DNA"/>
</dbReference>
<name>A0A1L9VAZ7_ASPGL</name>
<keyword evidence="2" id="KW-1185">Reference proteome</keyword>
<reference evidence="2" key="1">
    <citation type="journal article" date="2017" name="Genome Biol.">
        <title>Comparative genomics reveals high biological diversity and specific adaptations in the industrially and medically important fungal genus Aspergillus.</title>
        <authorList>
            <person name="de Vries R.P."/>
            <person name="Riley R."/>
            <person name="Wiebenga A."/>
            <person name="Aguilar-Osorio G."/>
            <person name="Amillis S."/>
            <person name="Uchima C.A."/>
            <person name="Anderluh G."/>
            <person name="Asadollahi M."/>
            <person name="Askin M."/>
            <person name="Barry K."/>
            <person name="Battaglia E."/>
            <person name="Bayram O."/>
            <person name="Benocci T."/>
            <person name="Braus-Stromeyer S.A."/>
            <person name="Caldana C."/>
            <person name="Canovas D."/>
            <person name="Cerqueira G.C."/>
            <person name="Chen F."/>
            <person name="Chen W."/>
            <person name="Choi C."/>
            <person name="Clum A."/>
            <person name="Dos Santos R.A."/>
            <person name="Damasio A.R."/>
            <person name="Diallinas G."/>
            <person name="Emri T."/>
            <person name="Fekete E."/>
            <person name="Flipphi M."/>
            <person name="Freyberg S."/>
            <person name="Gallo A."/>
            <person name="Gournas C."/>
            <person name="Habgood R."/>
            <person name="Hainaut M."/>
            <person name="Harispe M.L."/>
            <person name="Henrissat B."/>
            <person name="Hilden K.S."/>
            <person name="Hope R."/>
            <person name="Hossain A."/>
            <person name="Karabika E."/>
            <person name="Karaffa L."/>
            <person name="Karanyi Z."/>
            <person name="Krasevec N."/>
            <person name="Kuo A."/>
            <person name="Kusch H."/>
            <person name="LaButti K."/>
            <person name="Lagendijk E.L."/>
            <person name="Lapidus A."/>
            <person name="Levasseur A."/>
            <person name="Lindquist E."/>
            <person name="Lipzen A."/>
            <person name="Logrieco A.F."/>
            <person name="MacCabe A."/>
            <person name="Maekelae M.R."/>
            <person name="Malavazi I."/>
            <person name="Melin P."/>
            <person name="Meyer V."/>
            <person name="Mielnichuk N."/>
            <person name="Miskei M."/>
            <person name="Molnar A.P."/>
            <person name="Mule G."/>
            <person name="Ngan C.Y."/>
            <person name="Orejas M."/>
            <person name="Orosz E."/>
            <person name="Ouedraogo J.P."/>
            <person name="Overkamp K.M."/>
            <person name="Park H.-S."/>
            <person name="Perrone G."/>
            <person name="Piumi F."/>
            <person name="Punt P.J."/>
            <person name="Ram A.F."/>
            <person name="Ramon A."/>
            <person name="Rauscher S."/>
            <person name="Record E."/>
            <person name="Riano-Pachon D.M."/>
            <person name="Robert V."/>
            <person name="Roehrig J."/>
            <person name="Ruller R."/>
            <person name="Salamov A."/>
            <person name="Salih N.S."/>
            <person name="Samson R.A."/>
            <person name="Sandor E."/>
            <person name="Sanguinetti M."/>
            <person name="Schuetze T."/>
            <person name="Sepcic K."/>
            <person name="Shelest E."/>
            <person name="Sherlock G."/>
            <person name="Sophianopoulou V."/>
            <person name="Squina F.M."/>
            <person name="Sun H."/>
            <person name="Susca A."/>
            <person name="Todd R.B."/>
            <person name="Tsang A."/>
            <person name="Unkles S.E."/>
            <person name="van de Wiele N."/>
            <person name="van Rossen-Uffink D."/>
            <person name="Oliveira J.V."/>
            <person name="Vesth T.C."/>
            <person name="Visser J."/>
            <person name="Yu J.-H."/>
            <person name="Zhou M."/>
            <person name="Andersen M.R."/>
            <person name="Archer D.B."/>
            <person name="Baker S.E."/>
            <person name="Benoit I."/>
            <person name="Brakhage A.A."/>
            <person name="Braus G.H."/>
            <person name="Fischer R."/>
            <person name="Frisvad J.C."/>
            <person name="Goldman G.H."/>
            <person name="Houbraken J."/>
            <person name="Oakley B."/>
            <person name="Pocsi I."/>
            <person name="Scazzocchio C."/>
            <person name="Seiboth B."/>
            <person name="vanKuyk P.A."/>
            <person name="Wortman J."/>
            <person name="Dyer P.S."/>
            <person name="Grigoriev I.V."/>
        </authorList>
    </citation>
    <scope>NUCLEOTIDE SEQUENCE [LARGE SCALE GENOMIC DNA]</scope>
    <source>
        <strain evidence="2">CBS 516.65</strain>
    </source>
</reference>
<proteinExistence type="predicted"/>
<protein>
    <recommendedName>
        <fullName evidence="3">SnoaL-like domain-containing protein</fullName>
    </recommendedName>
</protein>
<dbReference type="RefSeq" id="XP_022397753.1">
    <property type="nucleotide sequence ID" value="XM_022547335.1"/>
</dbReference>
<gene>
    <name evidence="1" type="ORF">ASPGLDRAFT_50561</name>
</gene>
<dbReference type="OrthoDB" id="4886853at2759"/>
<dbReference type="Proteomes" id="UP000184300">
    <property type="component" value="Unassembled WGS sequence"/>
</dbReference>
<evidence type="ECO:0000313" key="1">
    <source>
        <dbReference type="EMBL" id="OJJ81055.1"/>
    </source>
</evidence>